<feature type="compositionally biased region" description="Low complexity" evidence="1">
    <location>
        <begin position="33"/>
        <end position="60"/>
    </location>
</feature>
<name>A0A1N7RWK4_9BURK</name>
<feature type="region of interest" description="Disordered" evidence="1">
    <location>
        <begin position="27"/>
        <end position="60"/>
    </location>
</feature>
<sequence>MMRWKGFAPFRRIGQCFLYKEYHAQDDRPVKPEPTITTSTSASPSCGPSSSGGSPAVATQ</sequence>
<keyword evidence="3" id="KW-1185">Reference proteome</keyword>
<reference evidence="2" key="1">
    <citation type="submission" date="2016-12" db="EMBL/GenBank/DDBJ databases">
        <authorList>
            <person name="Moulin L."/>
        </authorList>
    </citation>
    <scope>NUCLEOTIDE SEQUENCE [LARGE SCALE GENOMIC DNA]</scope>
    <source>
        <strain evidence="2">STM 7183</strain>
    </source>
</reference>
<dbReference type="Proteomes" id="UP000195569">
    <property type="component" value="Unassembled WGS sequence"/>
</dbReference>
<accession>A0A1N7RWK4</accession>
<comment type="caution">
    <text evidence="2">The sequence shown here is derived from an EMBL/GenBank/DDBJ whole genome shotgun (WGS) entry which is preliminary data.</text>
</comment>
<proteinExistence type="predicted"/>
<dbReference type="EMBL" id="CYGY02000021">
    <property type="protein sequence ID" value="SIT39153.1"/>
    <property type="molecule type" value="Genomic_DNA"/>
</dbReference>
<evidence type="ECO:0000313" key="3">
    <source>
        <dbReference type="Proteomes" id="UP000195569"/>
    </source>
</evidence>
<organism evidence="2 3">
    <name type="scientific">Paraburkholderia piptadeniae</name>
    <dbReference type="NCBI Taxonomy" id="1701573"/>
    <lineage>
        <taxon>Bacteria</taxon>
        <taxon>Pseudomonadati</taxon>
        <taxon>Pseudomonadota</taxon>
        <taxon>Betaproteobacteria</taxon>
        <taxon>Burkholderiales</taxon>
        <taxon>Burkholderiaceae</taxon>
        <taxon>Paraburkholderia</taxon>
    </lineage>
</organism>
<gene>
    <name evidence="2" type="ORF">BN2476_210069</name>
</gene>
<protein>
    <submittedName>
        <fullName evidence="2">Uncharacterized protein</fullName>
    </submittedName>
</protein>
<evidence type="ECO:0000256" key="1">
    <source>
        <dbReference type="SAM" id="MobiDB-lite"/>
    </source>
</evidence>
<dbReference type="AlphaFoldDB" id="A0A1N7RWK4"/>
<evidence type="ECO:0000313" key="2">
    <source>
        <dbReference type="EMBL" id="SIT39153.1"/>
    </source>
</evidence>